<feature type="non-terminal residue" evidence="2">
    <location>
        <position position="62"/>
    </location>
</feature>
<dbReference type="OrthoDB" id="6265372at2759"/>
<name>A0A8T0DS39_9TREM</name>
<dbReference type="Proteomes" id="UP000699462">
    <property type="component" value="Unassembled WGS sequence"/>
</dbReference>
<accession>A0A8T0DS39</accession>
<keyword evidence="3" id="KW-1185">Reference proteome</keyword>
<comment type="caution">
    <text evidence="2">The sequence shown here is derived from an EMBL/GenBank/DDBJ whole genome shotgun (WGS) entry which is preliminary data.</text>
</comment>
<feature type="region of interest" description="Disordered" evidence="1">
    <location>
        <begin position="41"/>
        <end position="62"/>
    </location>
</feature>
<protein>
    <submittedName>
        <fullName evidence="2">Uncharacterized protein</fullName>
    </submittedName>
</protein>
<dbReference type="EMBL" id="JTDF01001354">
    <property type="protein sequence ID" value="KAF8570146.1"/>
    <property type="molecule type" value="Genomic_DNA"/>
</dbReference>
<proteinExistence type="predicted"/>
<evidence type="ECO:0000313" key="2">
    <source>
        <dbReference type="EMBL" id="KAF8570146.1"/>
    </source>
</evidence>
<evidence type="ECO:0000256" key="1">
    <source>
        <dbReference type="SAM" id="MobiDB-lite"/>
    </source>
</evidence>
<dbReference type="AlphaFoldDB" id="A0A8T0DS39"/>
<reference evidence="2 3" key="1">
    <citation type="submission" date="2019-07" db="EMBL/GenBank/DDBJ databases">
        <title>Annotation for the trematode Paragonimus westermani.</title>
        <authorList>
            <person name="Choi Y.-J."/>
        </authorList>
    </citation>
    <scope>NUCLEOTIDE SEQUENCE [LARGE SCALE GENOMIC DNA]</scope>
    <source>
        <strain evidence="2">180907_Pwestermani</strain>
    </source>
</reference>
<organism evidence="2 3">
    <name type="scientific">Paragonimus westermani</name>
    <dbReference type="NCBI Taxonomy" id="34504"/>
    <lineage>
        <taxon>Eukaryota</taxon>
        <taxon>Metazoa</taxon>
        <taxon>Spiralia</taxon>
        <taxon>Lophotrochozoa</taxon>
        <taxon>Platyhelminthes</taxon>
        <taxon>Trematoda</taxon>
        <taxon>Digenea</taxon>
        <taxon>Plagiorchiida</taxon>
        <taxon>Troglotremata</taxon>
        <taxon>Troglotrematidae</taxon>
        <taxon>Paragonimus</taxon>
    </lineage>
</organism>
<sequence length="62" mass="6878">MWPGFTPQSWTETLIHGPRMTVPDTTNDADNWAALAKQWASQRVQPAQLPGWSQDVAPPPPP</sequence>
<evidence type="ECO:0000313" key="3">
    <source>
        <dbReference type="Proteomes" id="UP000699462"/>
    </source>
</evidence>
<gene>
    <name evidence="2" type="ORF">P879_02822</name>
</gene>